<evidence type="ECO:0000256" key="7">
    <source>
        <dbReference type="SAM" id="MobiDB-lite"/>
    </source>
</evidence>
<evidence type="ECO:0000259" key="10">
    <source>
        <dbReference type="Pfam" id="PF25987"/>
    </source>
</evidence>
<feature type="transmembrane region" description="Helical" evidence="8">
    <location>
        <begin position="242"/>
        <end position="265"/>
    </location>
</feature>
<feature type="transmembrane region" description="Helical" evidence="8">
    <location>
        <begin position="277"/>
        <end position="299"/>
    </location>
</feature>
<keyword evidence="6 8" id="KW-0472">Membrane</keyword>
<feature type="signal peptide" evidence="9">
    <location>
        <begin position="1"/>
        <end position="21"/>
    </location>
</feature>
<evidence type="ECO:0000256" key="1">
    <source>
        <dbReference type="ARBA" id="ARBA00004141"/>
    </source>
</evidence>
<dbReference type="PANTHER" id="PTHR35578">
    <property type="entry name" value="PROLINE-RICH TRANSMEMBRANE PROTEIN 4-RELATED"/>
    <property type="match status" value="1"/>
</dbReference>
<proteinExistence type="predicted"/>
<keyword evidence="3 8" id="KW-0812">Transmembrane</keyword>
<evidence type="ECO:0000256" key="5">
    <source>
        <dbReference type="ARBA" id="ARBA00022989"/>
    </source>
</evidence>
<evidence type="ECO:0000313" key="12">
    <source>
        <dbReference type="Proteomes" id="UP001497623"/>
    </source>
</evidence>
<keyword evidence="4 9" id="KW-0732">Signal</keyword>
<comment type="caution">
    <text evidence="11">The sequence shown here is derived from an EMBL/GenBank/DDBJ whole genome shotgun (WGS) entry which is preliminary data.</text>
</comment>
<feature type="compositionally biased region" description="Polar residues" evidence="7">
    <location>
        <begin position="819"/>
        <end position="841"/>
    </location>
</feature>
<feature type="transmembrane region" description="Helical" evidence="8">
    <location>
        <begin position="464"/>
        <end position="487"/>
    </location>
</feature>
<feature type="region of interest" description="Disordered" evidence="7">
    <location>
        <begin position="817"/>
        <end position="841"/>
    </location>
</feature>
<feature type="transmembrane region" description="Helical" evidence="8">
    <location>
        <begin position="350"/>
        <end position="372"/>
    </location>
</feature>
<dbReference type="AlphaFoldDB" id="A0AAV2S2Y7"/>
<evidence type="ECO:0000256" key="6">
    <source>
        <dbReference type="ARBA" id="ARBA00023136"/>
    </source>
</evidence>
<evidence type="ECO:0000256" key="3">
    <source>
        <dbReference type="ARBA" id="ARBA00022692"/>
    </source>
</evidence>
<evidence type="ECO:0000313" key="11">
    <source>
        <dbReference type="EMBL" id="CAL4156462.1"/>
    </source>
</evidence>
<accession>A0AAV2S2Y7</accession>
<evidence type="ECO:0000256" key="2">
    <source>
        <dbReference type="ARBA" id="ARBA00022553"/>
    </source>
</evidence>
<evidence type="ECO:0000256" key="8">
    <source>
        <dbReference type="SAM" id="Phobius"/>
    </source>
</evidence>
<dbReference type="EMBL" id="CAXKWB010041482">
    <property type="protein sequence ID" value="CAL4156462.1"/>
    <property type="molecule type" value="Genomic_DNA"/>
</dbReference>
<evidence type="ECO:0000256" key="9">
    <source>
        <dbReference type="SAM" id="SignalP"/>
    </source>
</evidence>
<name>A0AAV2S2Y7_MEGNR</name>
<dbReference type="PANTHER" id="PTHR35578:SF6">
    <property type="entry name" value="PROLINE-RICH TRANSMEMBRANE PROTEIN 4"/>
    <property type="match status" value="1"/>
</dbReference>
<feature type="chain" id="PRO_5043875667" description="Proline-rich transmembrane protein 3/4 domain-containing protein" evidence="9">
    <location>
        <begin position="22"/>
        <end position="841"/>
    </location>
</feature>
<feature type="domain" description="Proline-rich transmembrane protein 3/4" evidence="10">
    <location>
        <begin position="233"/>
        <end position="481"/>
    </location>
</feature>
<keyword evidence="2" id="KW-0597">Phosphoprotein</keyword>
<sequence>MGSFHNIILLVLGFSSFLVNAQLGLIASRGSLSRDLLFRETNLGDRQEVPDDGASLLSKLIGEPKPTNYSKRPVSVINMESEIAAIFRAAAYGSSTMDTSSTTTTTTTTTTEGTTTTTVGTTTSDSFENTDMSVISNTLSASPIEHSAIQLENKEQSKLEKYTTVISVEKGNYIMSSNILNEANNQLRNSIREHYDDSRKLVQRPKEVTSATSNIQEQLSTEMRILETYKIRNARYSLGAAWWIHVYISAGLFTLLASAALCLFFRIDSANQLFPRNLYLVLHVLVFVSAIIRCIHMFHDPYGVENRLPFLLLSLLEESSWPLMTAALAVIILTFLQATQIPNILPRCPGAKVILTVITCVHIGFILMAHIITSVEPISALTVAAVVRTLTASWGIAVGCVGIWCVWRFKGPVSFHHSAIVSRAIIMTFMASLAQMVLGVLQLYSLLIPASPTAQPWTWWGRVSLARGLEILIGVCLLLSVVFMTMVRKPGSHNRDSIFTIFASCVIDSNGKTNHQDNIYPVQNDRSIIGGLPLSPEKIGYGDDALIIKQFPVDLNSTLQSGVSYCSISPRGQKYINPTDIQNSMDYHNIYSEKIDGSRSSMLVNDSGFLRFKTDIDCPTNFSSYSLAPTTTTANIEQGFSSNNRAALPNRQSCIYPQSDEYFKQISTSKGLARSNTVHSSKPNYSNKAFQSQEPIPLGSRYSVMSVDSCYSSGSSNAYQTPYPSPYKTYIQHCNNERPGPYSTQKDKRRKISQRTNMECLGTIIEPQFSELNDGSNQIQILNSHDRESVHSSLVTKLISNTYESNGYNYSPLDVTERLPSSQSPNISTVLNTDTSNVTSL</sequence>
<dbReference type="InterPro" id="IPR052836">
    <property type="entry name" value="PRRT_domain-containing"/>
</dbReference>
<evidence type="ECO:0000256" key="4">
    <source>
        <dbReference type="ARBA" id="ARBA00022729"/>
    </source>
</evidence>
<reference evidence="11 12" key="1">
    <citation type="submission" date="2024-05" db="EMBL/GenBank/DDBJ databases">
        <authorList>
            <person name="Wallberg A."/>
        </authorList>
    </citation>
    <scope>NUCLEOTIDE SEQUENCE [LARGE SCALE GENOMIC DNA]</scope>
</reference>
<dbReference type="Pfam" id="PF25987">
    <property type="entry name" value="PRRT3"/>
    <property type="match status" value="1"/>
</dbReference>
<keyword evidence="5 8" id="KW-1133">Transmembrane helix</keyword>
<keyword evidence="12" id="KW-1185">Reference proteome</keyword>
<feature type="transmembrane region" description="Helical" evidence="8">
    <location>
        <begin position="378"/>
        <end position="407"/>
    </location>
</feature>
<organism evidence="11 12">
    <name type="scientific">Meganyctiphanes norvegica</name>
    <name type="common">Northern krill</name>
    <name type="synonym">Thysanopoda norvegica</name>
    <dbReference type="NCBI Taxonomy" id="48144"/>
    <lineage>
        <taxon>Eukaryota</taxon>
        <taxon>Metazoa</taxon>
        <taxon>Ecdysozoa</taxon>
        <taxon>Arthropoda</taxon>
        <taxon>Crustacea</taxon>
        <taxon>Multicrustacea</taxon>
        <taxon>Malacostraca</taxon>
        <taxon>Eumalacostraca</taxon>
        <taxon>Eucarida</taxon>
        <taxon>Euphausiacea</taxon>
        <taxon>Euphausiidae</taxon>
        <taxon>Meganyctiphanes</taxon>
    </lineage>
</organism>
<dbReference type="InterPro" id="IPR059081">
    <property type="entry name" value="PRRT3-4"/>
</dbReference>
<protein>
    <recommendedName>
        <fullName evidence="10">Proline-rich transmembrane protein 3/4 domain-containing protein</fullName>
    </recommendedName>
</protein>
<feature type="transmembrane region" description="Helical" evidence="8">
    <location>
        <begin position="319"/>
        <end position="338"/>
    </location>
</feature>
<comment type="subcellular location">
    <subcellularLocation>
        <location evidence="1">Membrane</location>
        <topology evidence="1">Multi-pass membrane protein</topology>
    </subcellularLocation>
</comment>
<feature type="transmembrane region" description="Helical" evidence="8">
    <location>
        <begin position="419"/>
        <end position="444"/>
    </location>
</feature>
<feature type="region of interest" description="Disordered" evidence="7">
    <location>
        <begin position="97"/>
        <end position="125"/>
    </location>
</feature>
<dbReference type="Proteomes" id="UP001497623">
    <property type="component" value="Unassembled WGS sequence"/>
</dbReference>
<gene>
    <name evidence="11" type="ORF">MNOR_LOCUS31722</name>
</gene>